<reference evidence="1 2" key="1">
    <citation type="journal article" date="2013" name="Nature">
        <title>Abundant SAR11 viruses in the ocean.</title>
        <authorList>
            <person name="Zhao Y."/>
            <person name="Temperton B."/>
            <person name="Thrash J.C."/>
            <person name="Schwalbach M.S."/>
            <person name="Vergin K.L."/>
            <person name="Landry Z.C."/>
            <person name="Ellisman M."/>
            <person name="Deerinck T."/>
            <person name="Sullivan M.B."/>
            <person name="Giovannoni S.J."/>
        </authorList>
    </citation>
    <scope>NUCLEOTIDE SEQUENCE [LARGE SCALE GENOMIC DNA]</scope>
</reference>
<dbReference type="GeneID" id="14697534"/>
<dbReference type="Proteomes" id="UP000011295">
    <property type="component" value="Segment"/>
</dbReference>
<proteinExistence type="predicted"/>
<organism evidence="1 2">
    <name type="scientific">Pelagibacter phage HTVC019P</name>
    <dbReference type="NCBI Taxonomy" id="1283079"/>
    <lineage>
        <taxon>Viruses</taxon>
        <taxon>Duplodnaviria</taxon>
        <taxon>Heunggongvirae</taxon>
        <taxon>Uroviricota</taxon>
        <taxon>Caudoviricetes</taxon>
        <taxon>Autographivirales</taxon>
        <taxon>Pelagivirus</taxon>
        <taxon>Pelagivirus HTVC019P</taxon>
    </lineage>
</organism>
<name>M1IDV6_9CAUD</name>
<dbReference type="KEGG" id="vg:14697534"/>
<evidence type="ECO:0000313" key="1">
    <source>
        <dbReference type="EMBL" id="AGE60581.1"/>
    </source>
</evidence>
<accession>M1IDV6</accession>
<evidence type="ECO:0000313" key="2">
    <source>
        <dbReference type="Proteomes" id="UP000011295"/>
    </source>
</evidence>
<protein>
    <submittedName>
        <fullName evidence="1">Uncharacterized protein</fullName>
    </submittedName>
</protein>
<keyword evidence="2" id="KW-1185">Reference proteome</keyword>
<dbReference type="EMBL" id="KC465901">
    <property type="protein sequence ID" value="AGE60581.1"/>
    <property type="molecule type" value="Genomic_DNA"/>
</dbReference>
<sequence length="43" mass="5323">MLSSFKLSLRRFLYNFHLMFTAKRDYEKQVRLIVKYDPLNILN</sequence>
<dbReference type="RefSeq" id="YP_007517811.1">
    <property type="nucleotide sequence ID" value="NC_020483.1"/>
</dbReference>